<dbReference type="AlphaFoldDB" id="A0A4S2BQC3"/>
<dbReference type="EMBL" id="SRYV01000004">
    <property type="protein sequence ID" value="TGY16602.1"/>
    <property type="molecule type" value="Genomic_DNA"/>
</dbReference>
<evidence type="ECO:0000313" key="2">
    <source>
        <dbReference type="Proteomes" id="UP000309117"/>
    </source>
</evidence>
<dbReference type="RefSeq" id="WP_135960429.1">
    <property type="nucleotide sequence ID" value="NZ_CAKOCM010000003.1"/>
</dbReference>
<protein>
    <submittedName>
        <fullName evidence="1">Temperature-sensitive replication protein</fullName>
    </submittedName>
</protein>
<organism evidence="1 2">
    <name type="scientific">Lactobacillus intestinalis</name>
    <dbReference type="NCBI Taxonomy" id="151781"/>
    <lineage>
        <taxon>Bacteria</taxon>
        <taxon>Bacillati</taxon>
        <taxon>Bacillota</taxon>
        <taxon>Bacilli</taxon>
        <taxon>Lactobacillales</taxon>
        <taxon>Lactobacillaceae</taxon>
        <taxon>Lactobacillus</taxon>
    </lineage>
</organism>
<dbReference type="Proteomes" id="UP000309117">
    <property type="component" value="Unassembled WGS sequence"/>
</dbReference>
<name>A0A4S2BQC3_9LACO</name>
<comment type="caution">
    <text evidence="1">The sequence shown here is derived from an EMBL/GenBank/DDBJ whole genome shotgun (WGS) entry which is preliminary data.</text>
</comment>
<evidence type="ECO:0000313" key="1">
    <source>
        <dbReference type="EMBL" id="TGY16602.1"/>
    </source>
</evidence>
<sequence>MSSYFQIQWRDDELDNYSSDKLYYIWNVLKDVVPVELKQELGRVKWLKIEKQRQESVEKIKNILNSRPDKYEVRKVWLDLHPKEADTAKTEGVELEEIANKFPQMSKQLGAFIELENIEIKYFELDGTPKYELADFKDLFPENFTSVGFRNLGITEEQFLKLYPDVKAAELERFLELMGCELEKEDGLELIPYRFAVNAKRILVDGDRLSLRR</sequence>
<reference evidence="1 2" key="1">
    <citation type="submission" date="2019-04" db="EMBL/GenBank/DDBJ databases">
        <title>Microbes associate with the intestines of laboratory mice.</title>
        <authorList>
            <person name="Navarre W."/>
            <person name="Wong E."/>
            <person name="Huang K."/>
            <person name="Tropini C."/>
            <person name="Ng K."/>
            <person name="Yu B."/>
        </authorList>
    </citation>
    <scope>NUCLEOTIDE SEQUENCE [LARGE SCALE GENOMIC DNA]</scope>
    <source>
        <strain evidence="1 2">NM61_E11</strain>
    </source>
</reference>
<proteinExistence type="predicted"/>
<gene>
    <name evidence="1" type="ORF">E5351_03325</name>
</gene>
<accession>A0A4S2BQC3</accession>